<dbReference type="Proteomes" id="UP000002420">
    <property type="component" value="Chromosome"/>
</dbReference>
<dbReference type="InterPro" id="IPR013320">
    <property type="entry name" value="ConA-like_dom_sf"/>
</dbReference>
<dbReference type="KEGG" id="glo:Glov_1456"/>
<sequence>MQSNRFIRLLVTVTGSLLLCLLLLSPVLALDKNSVSTSRLVVPLVVDPVPNYNHILPAKPVSELSKAAVMASTFVINYLPAGSDPYDIGDTCTTWPDEAKTSFETAVSVWSTRVISSVPITIDACWATNLPTGVLGHAGSLSEYQNFTNAPLPNTFYKVALANALAGSKLNVGQSDMYIAYSSTFDWYYSADGNTPSDKIDFITVVAHEVAHGLGFAGGMTVSSGTGSYSKIFAYDRFAYNGSSQALLNTTIFPNPSTALGTVLTSNNVWFSGTKANIANNNTDVKLYAPTTWAPGSSYSHLDYTTFVNTSNAMMVYAVSYGRAIHDPGVVTMGLLEDLGWTTVATPTYTLTVTKNGTGSGTVTSAPAGISCGSTCSSSFTQGTSVTLTAVGDTGSIFSGWSGGGCSGTGTCVVNLTNDTAVTATFTAATTLLSENFDSVTPAALPSGWSSNIITSSGAWATHAGTVHPSSIAAHSGSNLVFFNSYSVPTGNSAVLLSPVFSLSGTTNNTVSFWMYRDTGYSSADDRAEVYVNTAANLTGATLLGTVNRLTTLSPTVASAGWYNYTFTIPDTYTSTTNYLLLRGISGYGNDIHIDDISVLGVPVVQRTLTVNHASTPAGVVNGGGSISGSGISCSSVNGGTKTGTCSVTLDNGSTVTLAAAADANSTFSGWSGGGCSTGGCSFSITADTTVTGTFAGAYKAKISGGNGYDTLTLAHANAGSGATILARELHNATTLAVEPFVENLTITKPVILKGGYNAGFSSNAGLYSTLAGILTIGGTSGALTVENLTIK</sequence>
<dbReference type="HOGENOM" id="CLU_354427_0_0_7"/>
<name>B3E8D8_TRIL1</name>
<dbReference type="InterPro" id="IPR044060">
    <property type="entry name" value="Bacterial_rp_domain"/>
</dbReference>
<accession>B3E8D8</accession>
<dbReference type="Gene3D" id="2.60.120.200">
    <property type="match status" value="1"/>
</dbReference>
<evidence type="ECO:0000313" key="3">
    <source>
        <dbReference type="Proteomes" id="UP000002420"/>
    </source>
</evidence>
<evidence type="ECO:0000259" key="1">
    <source>
        <dbReference type="Pfam" id="PF18998"/>
    </source>
</evidence>
<dbReference type="RefSeq" id="WP_012469517.1">
    <property type="nucleotide sequence ID" value="NC_010814.1"/>
</dbReference>
<dbReference type="OrthoDB" id="6244278at2"/>
<reference evidence="2 3" key="1">
    <citation type="submission" date="2008-05" db="EMBL/GenBank/DDBJ databases">
        <title>Complete sequence of chromosome of Geobacter lovleyi SZ.</title>
        <authorList>
            <consortium name="US DOE Joint Genome Institute"/>
            <person name="Lucas S."/>
            <person name="Copeland A."/>
            <person name="Lapidus A."/>
            <person name="Glavina del Rio T."/>
            <person name="Dalin E."/>
            <person name="Tice H."/>
            <person name="Bruce D."/>
            <person name="Goodwin L."/>
            <person name="Pitluck S."/>
            <person name="Chertkov O."/>
            <person name="Meincke L."/>
            <person name="Brettin T."/>
            <person name="Detter J.C."/>
            <person name="Han C."/>
            <person name="Tapia R."/>
            <person name="Kuske C.R."/>
            <person name="Schmutz J."/>
            <person name="Larimer F."/>
            <person name="Land M."/>
            <person name="Hauser L."/>
            <person name="Kyrpides N."/>
            <person name="Mikhailova N."/>
            <person name="Sung Y."/>
            <person name="Fletcher K.E."/>
            <person name="Ritalahti K.M."/>
            <person name="Loeffler F.E."/>
            <person name="Richardson P."/>
        </authorList>
    </citation>
    <scope>NUCLEOTIDE SEQUENCE [LARGE SCALE GENOMIC DNA]</scope>
    <source>
        <strain evidence="3">ATCC BAA-1151 / DSM 17278 / SZ</strain>
    </source>
</reference>
<dbReference type="eggNOG" id="COG3291">
    <property type="taxonomic scope" value="Bacteria"/>
</dbReference>
<protein>
    <recommendedName>
        <fullName evidence="1">Bacterial repeat domain-containing protein</fullName>
    </recommendedName>
</protein>
<dbReference type="EMBL" id="CP001089">
    <property type="protein sequence ID" value="ACD95175.1"/>
    <property type="molecule type" value="Genomic_DNA"/>
</dbReference>
<dbReference type="SUPFAM" id="SSF49899">
    <property type="entry name" value="Concanavalin A-like lectins/glucanases"/>
    <property type="match status" value="1"/>
</dbReference>
<dbReference type="eggNOG" id="COG4447">
    <property type="taxonomic scope" value="Bacteria"/>
</dbReference>
<dbReference type="SUPFAM" id="SSF55486">
    <property type="entry name" value="Metalloproteases ('zincins'), catalytic domain"/>
    <property type="match status" value="1"/>
</dbReference>
<dbReference type="AlphaFoldDB" id="B3E8D8"/>
<feature type="domain" description="Bacterial repeat" evidence="1">
    <location>
        <begin position="352"/>
        <end position="429"/>
    </location>
</feature>
<proteinExistence type="predicted"/>
<dbReference type="STRING" id="398767.Glov_1456"/>
<dbReference type="eggNOG" id="COG4412">
    <property type="taxonomic scope" value="Bacteria"/>
</dbReference>
<dbReference type="Pfam" id="PF18998">
    <property type="entry name" value="Flg_new_2"/>
    <property type="match status" value="2"/>
</dbReference>
<keyword evidence="3" id="KW-1185">Reference proteome</keyword>
<organism evidence="2 3">
    <name type="scientific">Trichlorobacter lovleyi (strain ATCC BAA-1151 / DSM 17278 / SZ)</name>
    <name type="common">Geobacter lovleyi</name>
    <dbReference type="NCBI Taxonomy" id="398767"/>
    <lineage>
        <taxon>Bacteria</taxon>
        <taxon>Pseudomonadati</taxon>
        <taxon>Thermodesulfobacteriota</taxon>
        <taxon>Desulfuromonadia</taxon>
        <taxon>Geobacterales</taxon>
        <taxon>Geobacteraceae</taxon>
        <taxon>Trichlorobacter</taxon>
    </lineage>
</organism>
<gene>
    <name evidence="2" type="ordered locus">Glov_1456</name>
</gene>
<feature type="domain" description="Bacterial repeat" evidence="1">
    <location>
        <begin position="635"/>
        <end position="696"/>
    </location>
</feature>
<evidence type="ECO:0000313" key="2">
    <source>
        <dbReference type="EMBL" id="ACD95175.1"/>
    </source>
</evidence>